<dbReference type="GO" id="GO:0034727">
    <property type="term" value="P:piecemeal microautophagy of the nucleus"/>
    <property type="evidence" value="ECO:0007669"/>
    <property type="project" value="TreeGrafter"/>
</dbReference>
<evidence type="ECO:0000256" key="2">
    <source>
        <dbReference type="ARBA" id="ARBA00004623"/>
    </source>
</evidence>
<dbReference type="PANTHER" id="PTHR13190:SF1">
    <property type="entry name" value="AUTOPHAGY-RELATED 2, ISOFORM A"/>
    <property type="match status" value="1"/>
</dbReference>
<name>A0A3P6R1H5_CYLGO</name>
<gene>
    <name evidence="12" type="ORF">CGOC_LOCUS3717</name>
</gene>
<dbReference type="GO" id="GO:0043495">
    <property type="term" value="F:protein-membrane adaptor activity"/>
    <property type="evidence" value="ECO:0007669"/>
    <property type="project" value="TreeGrafter"/>
</dbReference>
<dbReference type="GO" id="GO:0061723">
    <property type="term" value="P:glycophagy"/>
    <property type="evidence" value="ECO:0007669"/>
    <property type="project" value="TreeGrafter"/>
</dbReference>
<comment type="catalytic activity">
    <reaction evidence="10">
        <text>a 1,2-diacyl-sn-glycero-3-phospho-L-serine(in) = a 1,2-diacyl-sn-glycero-3-phospho-L-serine(out)</text>
        <dbReference type="Rhea" id="RHEA:38663"/>
        <dbReference type="ChEBI" id="CHEBI:57262"/>
    </reaction>
</comment>
<keyword evidence="7" id="KW-0072">Autophagy</keyword>
<dbReference type="OrthoDB" id="18982at2759"/>
<comment type="subcellular location">
    <subcellularLocation>
        <location evidence="1">Endoplasmic reticulum membrane</location>
        <topology evidence="1">Peripheral membrane protein</topology>
    </subcellularLocation>
    <subcellularLocation>
        <location evidence="2">Preautophagosomal structure membrane</location>
        <topology evidence="2">Peripheral membrane protein</topology>
    </subcellularLocation>
</comment>
<organism evidence="12 13">
    <name type="scientific">Cylicostephanus goldi</name>
    <name type="common">Nematode worm</name>
    <dbReference type="NCBI Taxonomy" id="71465"/>
    <lineage>
        <taxon>Eukaryota</taxon>
        <taxon>Metazoa</taxon>
        <taxon>Ecdysozoa</taxon>
        <taxon>Nematoda</taxon>
        <taxon>Chromadorea</taxon>
        <taxon>Rhabditida</taxon>
        <taxon>Rhabditina</taxon>
        <taxon>Rhabditomorpha</taxon>
        <taxon>Strongyloidea</taxon>
        <taxon>Strongylidae</taxon>
        <taxon>Cylicostephanus</taxon>
    </lineage>
</organism>
<dbReference type="GO" id="GO:0000045">
    <property type="term" value="P:autophagosome assembly"/>
    <property type="evidence" value="ECO:0007669"/>
    <property type="project" value="TreeGrafter"/>
</dbReference>
<evidence type="ECO:0000256" key="5">
    <source>
        <dbReference type="ARBA" id="ARBA00022448"/>
    </source>
</evidence>
<dbReference type="GO" id="GO:0000422">
    <property type="term" value="P:autophagy of mitochondrion"/>
    <property type="evidence" value="ECO:0007669"/>
    <property type="project" value="TreeGrafter"/>
</dbReference>
<accession>A0A3P6R1H5</accession>
<protein>
    <recommendedName>
        <fullName evidence="4">Autophagy-related protein 2</fullName>
    </recommendedName>
</protein>
<keyword evidence="8" id="KW-0445">Lipid transport</keyword>
<keyword evidence="13" id="KW-1185">Reference proteome</keyword>
<sequence>MTDTYFYFTTHTIGVGFRNVASMPKIVNHPDFGKWSRDDTQMETIPPGDEFCSQRTEDAVGVAIYLCERPGQNIKDVLLAIAVRNSCIQLRPFKSLKETWALQLADLFTLQDYPIPGYELPIVTTDLHIHLDNVVLAYDHAWTKPDSDIRLRLVLGETDISSSIIQDMNMAKVTSIFESARVFMSNTKRSKDNVRFEEHRTPRNALSHATARPNKKFFKVIDVGLFQLECLSGLNVSVEQKSNAPPLLEIRCRNDIIKVRYLALMQNVAGTLY</sequence>
<evidence type="ECO:0000256" key="9">
    <source>
        <dbReference type="ARBA" id="ARBA00023136"/>
    </source>
</evidence>
<dbReference type="GO" id="GO:0034045">
    <property type="term" value="C:phagophore assembly site membrane"/>
    <property type="evidence" value="ECO:0007669"/>
    <property type="project" value="UniProtKB-SubCell"/>
</dbReference>
<evidence type="ECO:0000256" key="7">
    <source>
        <dbReference type="ARBA" id="ARBA00023006"/>
    </source>
</evidence>
<evidence type="ECO:0000256" key="11">
    <source>
        <dbReference type="ARBA" id="ARBA00024615"/>
    </source>
</evidence>
<dbReference type="PANTHER" id="PTHR13190">
    <property type="entry name" value="AUTOPHAGY-RELATED 2, ISOFORM A"/>
    <property type="match status" value="1"/>
</dbReference>
<dbReference type="EMBL" id="UYRV01009522">
    <property type="protein sequence ID" value="VDK56626.1"/>
    <property type="molecule type" value="Genomic_DNA"/>
</dbReference>
<keyword evidence="5" id="KW-0813">Transport</keyword>
<keyword evidence="9" id="KW-0472">Membrane</keyword>
<evidence type="ECO:0000256" key="6">
    <source>
        <dbReference type="ARBA" id="ARBA00022824"/>
    </source>
</evidence>
<dbReference type="GO" id="GO:0005789">
    <property type="term" value="C:endoplasmic reticulum membrane"/>
    <property type="evidence" value="ECO:0007669"/>
    <property type="project" value="UniProtKB-SubCell"/>
</dbReference>
<dbReference type="GO" id="GO:0061709">
    <property type="term" value="P:reticulophagy"/>
    <property type="evidence" value="ECO:0007669"/>
    <property type="project" value="TreeGrafter"/>
</dbReference>
<dbReference type="GO" id="GO:0061908">
    <property type="term" value="C:phagophore"/>
    <property type="evidence" value="ECO:0007669"/>
    <property type="project" value="TreeGrafter"/>
</dbReference>
<reference evidence="12 13" key="1">
    <citation type="submission" date="2018-11" db="EMBL/GenBank/DDBJ databases">
        <authorList>
            <consortium name="Pathogen Informatics"/>
        </authorList>
    </citation>
    <scope>NUCLEOTIDE SEQUENCE [LARGE SCALE GENOMIC DNA]</scope>
</reference>
<evidence type="ECO:0000313" key="13">
    <source>
        <dbReference type="Proteomes" id="UP000271889"/>
    </source>
</evidence>
<evidence type="ECO:0000256" key="1">
    <source>
        <dbReference type="ARBA" id="ARBA00004406"/>
    </source>
</evidence>
<dbReference type="GO" id="GO:0032266">
    <property type="term" value="F:phosphatidylinositol-3-phosphate binding"/>
    <property type="evidence" value="ECO:0007669"/>
    <property type="project" value="TreeGrafter"/>
</dbReference>
<evidence type="ECO:0000256" key="10">
    <source>
        <dbReference type="ARBA" id="ARBA00024479"/>
    </source>
</evidence>
<evidence type="ECO:0000313" key="12">
    <source>
        <dbReference type="EMBL" id="VDK56626.1"/>
    </source>
</evidence>
<comment type="catalytic activity">
    <reaction evidence="11">
        <text>a 1,2-diacyl-sn-glycero-3-phosphoethanolamine(in) = a 1,2-diacyl-sn-glycero-3-phosphoethanolamine(out)</text>
        <dbReference type="Rhea" id="RHEA:38895"/>
        <dbReference type="ChEBI" id="CHEBI:64612"/>
    </reaction>
</comment>
<comment type="similarity">
    <text evidence="3">Belongs to the ATG2 family.</text>
</comment>
<keyword evidence="6" id="KW-0256">Endoplasmic reticulum</keyword>
<evidence type="ECO:0000256" key="3">
    <source>
        <dbReference type="ARBA" id="ARBA00009714"/>
    </source>
</evidence>
<evidence type="ECO:0000256" key="8">
    <source>
        <dbReference type="ARBA" id="ARBA00023055"/>
    </source>
</evidence>
<proteinExistence type="inferred from homology"/>
<dbReference type="GO" id="GO:0006869">
    <property type="term" value="P:lipid transport"/>
    <property type="evidence" value="ECO:0007669"/>
    <property type="project" value="UniProtKB-KW"/>
</dbReference>
<evidence type="ECO:0000256" key="4">
    <source>
        <dbReference type="ARBA" id="ARBA00018070"/>
    </source>
</evidence>
<dbReference type="AlphaFoldDB" id="A0A3P6R1H5"/>
<dbReference type="InterPro" id="IPR026849">
    <property type="entry name" value="ATG2"/>
</dbReference>
<dbReference type="Proteomes" id="UP000271889">
    <property type="component" value="Unassembled WGS sequence"/>
</dbReference>